<feature type="chain" id="PRO_5003846712" description="M23ase beta-sheet core domain-containing protein" evidence="3">
    <location>
        <begin position="26"/>
        <end position="420"/>
    </location>
</feature>
<dbReference type="InterPro" id="IPR011055">
    <property type="entry name" value="Dup_hybrid_motif"/>
</dbReference>
<feature type="domain" description="M23ase beta-sheet core" evidence="4">
    <location>
        <begin position="320"/>
        <end position="414"/>
    </location>
</feature>
<evidence type="ECO:0000256" key="2">
    <source>
        <dbReference type="SAM" id="MobiDB-lite"/>
    </source>
</evidence>
<dbReference type="InterPro" id="IPR050570">
    <property type="entry name" value="Cell_wall_metabolism_enzyme"/>
</dbReference>
<feature type="region of interest" description="Disordered" evidence="2">
    <location>
        <begin position="199"/>
        <end position="225"/>
    </location>
</feature>
<dbReference type="AlphaFoldDB" id="K1JVK2"/>
<dbReference type="eggNOG" id="COG4942">
    <property type="taxonomic scope" value="Bacteria"/>
</dbReference>
<dbReference type="CDD" id="cd12797">
    <property type="entry name" value="M23_peptidase"/>
    <property type="match status" value="1"/>
</dbReference>
<dbReference type="HOGENOM" id="CLU_029425_4_0_4"/>
<dbReference type="GO" id="GO:0004222">
    <property type="term" value="F:metalloendopeptidase activity"/>
    <property type="evidence" value="ECO:0007669"/>
    <property type="project" value="TreeGrafter"/>
</dbReference>
<evidence type="ECO:0000313" key="6">
    <source>
        <dbReference type="Proteomes" id="UP000005835"/>
    </source>
</evidence>
<dbReference type="SUPFAM" id="SSF51261">
    <property type="entry name" value="Duplicated hybrid motif"/>
    <property type="match status" value="1"/>
</dbReference>
<reference evidence="5 6" key="1">
    <citation type="submission" date="2012-05" db="EMBL/GenBank/DDBJ databases">
        <title>The Genome Sequence of Sutterella wadsworthensis 2_1_59BFAA.</title>
        <authorList>
            <consortium name="The Broad Institute Genome Sequencing Platform"/>
            <person name="Earl A."/>
            <person name="Ward D."/>
            <person name="Feldgarden M."/>
            <person name="Gevers D."/>
            <person name="Daigneault M."/>
            <person name="Strauss J."/>
            <person name="Allen-Vercoe E."/>
            <person name="Walker B."/>
            <person name="Young S.K."/>
            <person name="Zeng Q."/>
            <person name="Gargeya S."/>
            <person name="Fitzgerald M."/>
            <person name="Haas B."/>
            <person name="Abouelleil A."/>
            <person name="Alvarado L."/>
            <person name="Arachchi H.M."/>
            <person name="Berlin A.M."/>
            <person name="Chapman S.B."/>
            <person name="Goldberg J."/>
            <person name="Griggs A."/>
            <person name="Gujja S."/>
            <person name="Hansen M."/>
            <person name="Howarth C."/>
            <person name="Imamovic A."/>
            <person name="Larimer J."/>
            <person name="McCowen C."/>
            <person name="Montmayeur A."/>
            <person name="Murphy C."/>
            <person name="Neiman D."/>
            <person name="Pearson M."/>
            <person name="Priest M."/>
            <person name="Roberts A."/>
            <person name="Saif S."/>
            <person name="Shea T."/>
            <person name="Sisk P."/>
            <person name="Sykes S."/>
            <person name="Wortman J."/>
            <person name="Nusbaum C."/>
            <person name="Birren B."/>
        </authorList>
    </citation>
    <scope>NUCLEOTIDE SEQUENCE [LARGE SCALE GENOMIC DNA]</scope>
    <source>
        <strain evidence="5 6">2_1_59BFAA</strain>
    </source>
</reference>
<name>K1JVK2_9BURK</name>
<comment type="caution">
    <text evidence="5">The sequence shown here is derived from an EMBL/GenBank/DDBJ whole genome shotgun (WGS) entry which is preliminary data.</text>
</comment>
<gene>
    <name evidence="5" type="ORF">HMPREF9465_00585</name>
</gene>
<keyword evidence="3" id="KW-0732">Signal</keyword>
<feature type="signal peptide" evidence="3">
    <location>
        <begin position="1"/>
        <end position="25"/>
    </location>
</feature>
<keyword evidence="6" id="KW-1185">Reference proteome</keyword>
<evidence type="ECO:0000256" key="1">
    <source>
        <dbReference type="SAM" id="Coils"/>
    </source>
</evidence>
<sequence>MKPFRLKFLCTACLAGALWLSPMHDGSDALAASAQQKAAQEKKRVEGQRANIEQKLQSLQAELDAREARSEEASQALKTADQAISQANRKLRDLREEKRGVEDELAKLRKSGNNVADNLKDAENTVAQIAKAQYINSRRSHWQNLIGGINPSTLASDKGKLEYLARTQQAAIDDLEERQSNIRNLSEKHLKQHHELARIQQEEEKERKSLLKEKQERQQAYGKLQSEIKSRQARIDKLKKDQARLSSLVAAIDARLEKERRQAEQVAKKQAIRPPSKKQNASYAPQVGSFGKLKGRLTRPVKGTVVGRFGTERQDQPGTTWQGMQFRAQEGSEVSACAAGKVVFSDWLRGFGNLIIIDHGNTYMSIYGNNESIFTNVGDTVKQGETISSVGISGGLGEPGLYFELRYKGKPINPQPWLKP</sequence>
<dbReference type="PANTHER" id="PTHR21666">
    <property type="entry name" value="PEPTIDASE-RELATED"/>
    <property type="match status" value="1"/>
</dbReference>
<evidence type="ECO:0000313" key="5">
    <source>
        <dbReference type="EMBL" id="EKB31717.1"/>
    </source>
</evidence>
<proteinExistence type="predicted"/>
<dbReference type="FunFam" id="2.70.70.10:FF:000003">
    <property type="entry name" value="Murein hydrolase activator EnvC"/>
    <property type="match status" value="1"/>
</dbReference>
<dbReference type="Gene3D" id="6.10.250.3150">
    <property type="match status" value="1"/>
</dbReference>
<evidence type="ECO:0000259" key="4">
    <source>
        <dbReference type="Pfam" id="PF01551"/>
    </source>
</evidence>
<protein>
    <recommendedName>
        <fullName evidence="4">M23ase beta-sheet core domain-containing protein</fullName>
    </recommendedName>
</protein>
<dbReference type="Gene3D" id="2.70.70.10">
    <property type="entry name" value="Glucose Permease (Domain IIA)"/>
    <property type="match status" value="1"/>
</dbReference>
<organism evidence="5 6">
    <name type="scientific">Sutterella wadsworthensis 2_1_59BFAA</name>
    <dbReference type="NCBI Taxonomy" id="742823"/>
    <lineage>
        <taxon>Bacteria</taxon>
        <taxon>Pseudomonadati</taxon>
        <taxon>Pseudomonadota</taxon>
        <taxon>Betaproteobacteria</taxon>
        <taxon>Burkholderiales</taxon>
        <taxon>Sutterellaceae</taxon>
        <taxon>Sutterella</taxon>
    </lineage>
</organism>
<feature type="compositionally biased region" description="Basic and acidic residues" evidence="2">
    <location>
        <begin position="199"/>
        <end position="217"/>
    </location>
</feature>
<dbReference type="Proteomes" id="UP000005835">
    <property type="component" value="Unassembled WGS sequence"/>
</dbReference>
<keyword evidence="1" id="KW-0175">Coiled coil</keyword>
<accession>K1JVK2</accession>
<dbReference type="Pfam" id="PF01551">
    <property type="entry name" value="Peptidase_M23"/>
    <property type="match status" value="1"/>
</dbReference>
<evidence type="ECO:0000256" key="3">
    <source>
        <dbReference type="SAM" id="SignalP"/>
    </source>
</evidence>
<dbReference type="EMBL" id="ADMG01000017">
    <property type="protein sequence ID" value="EKB31717.1"/>
    <property type="molecule type" value="Genomic_DNA"/>
</dbReference>
<dbReference type="RefSeq" id="WP_005433994.1">
    <property type="nucleotide sequence ID" value="NZ_JH815514.1"/>
</dbReference>
<feature type="coiled-coil region" evidence="1">
    <location>
        <begin position="31"/>
        <end position="125"/>
    </location>
</feature>
<dbReference type="InterPro" id="IPR016047">
    <property type="entry name" value="M23ase_b-sheet_dom"/>
</dbReference>
<feature type="region of interest" description="Disordered" evidence="2">
    <location>
        <begin position="264"/>
        <end position="285"/>
    </location>
</feature>
<dbReference type="PATRIC" id="fig|742823.3.peg.585"/>
<dbReference type="PANTHER" id="PTHR21666:SF270">
    <property type="entry name" value="MUREIN HYDROLASE ACTIVATOR ENVC"/>
    <property type="match status" value="1"/>
</dbReference>
<dbReference type="STRING" id="742823.HMPREF9465_00585"/>